<evidence type="ECO:0000256" key="1">
    <source>
        <dbReference type="SAM" id="Phobius"/>
    </source>
</evidence>
<evidence type="ECO:0000313" key="4">
    <source>
        <dbReference type="Proteomes" id="UP000217209"/>
    </source>
</evidence>
<protein>
    <submittedName>
        <fullName evidence="3">CAAX amino terminal protease self-immunity</fullName>
    </submittedName>
</protein>
<dbReference type="InterPro" id="IPR011013">
    <property type="entry name" value="Gal_mutarotase_sf_dom"/>
</dbReference>
<name>A0A1Q2HYD8_9CORY</name>
<feature type="transmembrane region" description="Helical" evidence="1">
    <location>
        <begin position="226"/>
        <end position="243"/>
    </location>
</feature>
<dbReference type="GO" id="GO:0006508">
    <property type="term" value="P:proteolysis"/>
    <property type="evidence" value="ECO:0007669"/>
    <property type="project" value="UniProtKB-KW"/>
</dbReference>
<dbReference type="KEGG" id="cgv:CGLAU_09550"/>
<reference evidence="3 4" key="1">
    <citation type="submission" date="2016-12" db="EMBL/GenBank/DDBJ databases">
        <authorList>
            <person name="Song W.-J."/>
            <person name="Kurnit D.M."/>
        </authorList>
    </citation>
    <scope>NUCLEOTIDE SEQUENCE [LARGE SCALE GENOMIC DNA]</scope>
    <source>
        <strain evidence="3 4">DSM 30827</strain>
    </source>
</reference>
<feature type="transmembrane region" description="Helical" evidence="1">
    <location>
        <begin position="143"/>
        <end position="162"/>
    </location>
</feature>
<dbReference type="GO" id="GO:0004175">
    <property type="term" value="F:endopeptidase activity"/>
    <property type="evidence" value="ECO:0007669"/>
    <property type="project" value="UniProtKB-ARBA"/>
</dbReference>
<keyword evidence="1" id="KW-0812">Transmembrane</keyword>
<proteinExistence type="predicted"/>
<gene>
    <name evidence="3" type="ORF">CGLAU_09550</name>
</gene>
<evidence type="ECO:0000259" key="2">
    <source>
        <dbReference type="Pfam" id="PF02517"/>
    </source>
</evidence>
<dbReference type="Proteomes" id="UP000217209">
    <property type="component" value="Chromosome"/>
</dbReference>
<keyword evidence="1" id="KW-1133">Transmembrane helix</keyword>
<dbReference type="InterPro" id="IPR003675">
    <property type="entry name" value="Rce1/LyrA-like_dom"/>
</dbReference>
<feature type="transmembrane region" description="Helical" evidence="1">
    <location>
        <begin position="183"/>
        <end position="214"/>
    </location>
</feature>
<dbReference type="RefSeq" id="WP_095660487.1">
    <property type="nucleotide sequence ID" value="NZ_CP019688.1"/>
</dbReference>
<dbReference type="Pfam" id="PF02517">
    <property type="entry name" value="Rce1-like"/>
    <property type="match status" value="1"/>
</dbReference>
<accession>A0A1Q2HYD8</accession>
<dbReference type="GO" id="GO:0080120">
    <property type="term" value="P:CAAX-box protein maturation"/>
    <property type="evidence" value="ECO:0007669"/>
    <property type="project" value="UniProtKB-ARBA"/>
</dbReference>
<feature type="domain" description="CAAX prenyl protease 2/Lysostaphin resistance protein A-like" evidence="2">
    <location>
        <begin position="149"/>
        <end position="236"/>
    </location>
</feature>
<feature type="transmembrane region" description="Helical" evidence="1">
    <location>
        <begin position="25"/>
        <end position="51"/>
    </location>
</feature>
<sequence length="431" mass="46620">MDDAPKVIAPYHRLNRTRPDWWRPLVELGLAAVFGLLFQIAWIIAMMFGPVTLESLTAMLFERDEWSADPATSLMLFGGIATGIPAVLLAARISGRPRGTLWSVERRFRWRRFGQALLFITLPAAVLQALDVALYGMPAPVDRTFWLHVAVACTALPLQCVAEELIFRGMLPQAMGTWMRSAWLAYLVALPIFVIGHPYGASGLISVAIFGALASLLTHRTGGLEAAIALHITLNATVYFGEFSGIAQDFGIRQLLAALTVLAMYGGAGLLLLLGVNTTVAPPQLDSVRVRSLPHPSGELLGARGIDVVGPGGVVLCEMPWRGDSSNAELAVPGWRFRYTALHGRFNLRCTNTGPTPQPVYLAIVPHFARGQLQGLVLHDAHRTVKLTPTGATGMVVWHPPEGGICAGPELRDTLLLPGKSVQIELTIEVV</sequence>
<organism evidence="3 4">
    <name type="scientific">Corynebacterium glaucum</name>
    <dbReference type="NCBI Taxonomy" id="187491"/>
    <lineage>
        <taxon>Bacteria</taxon>
        <taxon>Bacillati</taxon>
        <taxon>Actinomycetota</taxon>
        <taxon>Actinomycetes</taxon>
        <taxon>Mycobacteriales</taxon>
        <taxon>Corynebacteriaceae</taxon>
        <taxon>Corynebacterium</taxon>
    </lineage>
</organism>
<dbReference type="GO" id="GO:0030246">
    <property type="term" value="F:carbohydrate binding"/>
    <property type="evidence" value="ECO:0007669"/>
    <property type="project" value="InterPro"/>
</dbReference>
<dbReference type="OrthoDB" id="2680086at2"/>
<keyword evidence="1" id="KW-0472">Membrane</keyword>
<evidence type="ECO:0000313" key="3">
    <source>
        <dbReference type="EMBL" id="AQQ15861.1"/>
    </source>
</evidence>
<feature type="transmembrane region" description="Helical" evidence="1">
    <location>
        <begin position="116"/>
        <end position="137"/>
    </location>
</feature>
<keyword evidence="4" id="KW-1185">Reference proteome</keyword>
<dbReference type="SUPFAM" id="SSF74650">
    <property type="entry name" value="Galactose mutarotase-like"/>
    <property type="match status" value="1"/>
</dbReference>
<keyword evidence="3" id="KW-0645">Protease</keyword>
<dbReference type="GO" id="GO:0005975">
    <property type="term" value="P:carbohydrate metabolic process"/>
    <property type="evidence" value="ECO:0007669"/>
    <property type="project" value="InterPro"/>
</dbReference>
<dbReference type="AlphaFoldDB" id="A0A1Q2HYD8"/>
<dbReference type="EMBL" id="CP019688">
    <property type="protein sequence ID" value="AQQ15861.1"/>
    <property type="molecule type" value="Genomic_DNA"/>
</dbReference>
<feature type="transmembrane region" description="Helical" evidence="1">
    <location>
        <begin position="255"/>
        <end position="276"/>
    </location>
</feature>
<keyword evidence="3" id="KW-0378">Hydrolase</keyword>
<feature type="transmembrane region" description="Helical" evidence="1">
    <location>
        <begin position="71"/>
        <end position="95"/>
    </location>
</feature>